<gene>
    <name evidence="2" type="ORF">AQ619_13655</name>
</gene>
<keyword evidence="3" id="KW-1185">Reference proteome</keyword>
<dbReference type="EMBL" id="CP013002">
    <property type="protein sequence ID" value="ALL14307.1"/>
    <property type="molecule type" value="Genomic_DNA"/>
</dbReference>
<organism evidence="2 3">
    <name type="scientific">Caulobacter henricii</name>
    <dbReference type="NCBI Taxonomy" id="69395"/>
    <lineage>
        <taxon>Bacteria</taxon>
        <taxon>Pseudomonadati</taxon>
        <taxon>Pseudomonadota</taxon>
        <taxon>Alphaproteobacteria</taxon>
        <taxon>Caulobacterales</taxon>
        <taxon>Caulobacteraceae</taxon>
        <taxon>Caulobacter</taxon>
    </lineage>
</organism>
<reference evidence="2 3" key="1">
    <citation type="submission" date="2015-10" db="EMBL/GenBank/DDBJ databases">
        <title>Conservation of the essential genome among Caulobacter and Brevundimonas species.</title>
        <authorList>
            <person name="Scott D."/>
            <person name="Ely B."/>
        </authorList>
    </citation>
    <scope>NUCLEOTIDE SEQUENCE [LARGE SCALE GENOMIC DNA]</scope>
    <source>
        <strain evidence="2 3">CB4</strain>
    </source>
</reference>
<evidence type="ECO:0000313" key="2">
    <source>
        <dbReference type="EMBL" id="ALL14307.1"/>
    </source>
</evidence>
<dbReference type="OrthoDB" id="7391647at2"/>
<dbReference type="Proteomes" id="UP000056905">
    <property type="component" value="Chromosome"/>
</dbReference>
<name>A0A0P0P1E8_9CAUL</name>
<keyword evidence="1" id="KW-0732">Signal</keyword>
<dbReference type="RefSeq" id="WP_062148680.1">
    <property type="nucleotide sequence ID" value="NZ_CP013002.1"/>
</dbReference>
<feature type="signal peptide" evidence="1">
    <location>
        <begin position="1"/>
        <end position="30"/>
    </location>
</feature>
<protein>
    <submittedName>
        <fullName evidence="2">Uncharacterized protein</fullName>
    </submittedName>
</protein>
<proteinExistence type="predicted"/>
<dbReference type="AlphaFoldDB" id="A0A0P0P1E8"/>
<dbReference type="KEGG" id="chq:AQ619_13655"/>
<evidence type="ECO:0000313" key="3">
    <source>
        <dbReference type="Proteomes" id="UP000056905"/>
    </source>
</evidence>
<feature type="chain" id="PRO_5006052644" evidence="1">
    <location>
        <begin position="31"/>
        <end position="167"/>
    </location>
</feature>
<accession>A0A0P0P1E8</accession>
<sequence>MTSLTKSVRRMLTVGIALSALCAGSASAKADSIVQKLNERNINYTVSDDNYIYAKLKLKSGRSQTIVISGSTQQIMGQDVRLMLSPVAQVPEGQGNARIPLDPMAQDLLKNNSDILMGGWDFSGGYRYFQVKIIDNVDAATLQKLMLNLGSFADRKEMESGGERDQF</sequence>
<evidence type="ECO:0000256" key="1">
    <source>
        <dbReference type="SAM" id="SignalP"/>
    </source>
</evidence>